<dbReference type="Gene3D" id="1.10.10.10">
    <property type="entry name" value="Winged helix-like DNA-binding domain superfamily/Winged helix DNA-binding domain"/>
    <property type="match status" value="1"/>
</dbReference>
<dbReference type="GO" id="GO:0005525">
    <property type="term" value="F:GTP binding"/>
    <property type="evidence" value="ECO:0007669"/>
    <property type="project" value="UniProtKB-KW"/>
</dbReference>
<dbReference type="InterPro" id="IPR000795">
    <property type="entry name" value="T_Tr_GTP-bd_dom"/>
</dbReference>
<keyword evidence="5" id="KW-0342">GTP-binding</keyword>
<name>A0A543HG52_9MICO</name>
<evidence type="ECO:0000256" key="4">
    <source>
        <dbReference type="ARBA" id="ARBA00022917"/>
    </source>
</evidence>
<keyword evidence="10" id="KW-1185">Reference proteome</keyword>
<evidence type="ECO:0000256" key="2">
    <source>
        <dbReference type="ARBA" id="ARBA00015953"/>
    </source>
</evidence>
<comment type="caution">
    <text evidence="9">The sequence shown here is derived from an EMBL/GenBank/DDBJ whole genome shotgun (WGS) entry which is preliminary data.</text>
</comment>
<keyword evidence="3" id="KW-0963">Cytoplasm</keyword>
<evidence type="ECO:0000313" key="10">
    <source>
        <dbReference type="Proteomes" id="UP000316747"/>
    </source>
</evidence>
<sequence length="615" mass="64584">MHVIATAGHVDHGKSTLVRALTGIEPDRWAEEHRRGMTIDLGYAWTTLAPGVEVAFVDVPGHERFIGNMLAGLGPAPAVVLVVAADEGWRRQSAEHLAAVDALGITHGLLVVTRSDLADPEPAMAQAVEQLGRTSLAGSPALAVSARTGQGLGDLRAALGDLVATLPPPETAGRTRLWVDRSFSIRGSGTVVTGTLGAGTIRVGDDLLVHRASGATLRATVRGLQSLEQPCDAVSAVARVAVNLRGVRVDEVGRGDALLTPDAWHVTRTVDVRLTTDSSDETSPGARHRPQEGDRLPAHLMVHAGTLAVEARVRPLGPGAVRLGLSDPLPLAAGDRVVLRDPGSRRVVGALVVDADPPRLDRRGAAARRAVEVAVLAAVPDLAREVARRGWMRHDDAVSLGIVVPAGGRPASTVARRGGWLVDDDAWQVAGQRLRAAVERRAESTPIDPGVPLEAARASAGLPDRALVTGLAEATGLEVRDGRVGLPGHAAALGDRAEAALRAVEARLREHPFTAPEQHDLDAAGLGARELAAAQGTGRILRLPGEIVLLPSAPALAMRELARLPQPFTTSDARQALGSTRRTVVPLLEHLDGRGWTRRLDGSHREVVRARPASP</sequence>
<dbReference type="PROSITE" id="PS51722">
    <property type="entry name" value="G_TR_2"/>
    <property type="match status" value="1"/>
</dbReference>
<dbReference type="SUPFAM" id="SSF50447">
    <property type="entry name" value="Translation proteins"/>
    <property type="match status" value="1"/>
</dbReference>
<dbReference type="InterPro" id="IPR050055">
    <property type="entry name" value="EF-Tu_GTPase"/>
</dbReference>
<reference evidence="9 10" key="1">
    <citation type="submission" date="2019-06" db="EMBL/GenBank/DDBJ databases">
        <title>Genome sequencing of plant associated microbes to promote plant fitness in Sorghum bicolor and Oryza sativa.</title>
        <authorList>
            <person name="Coleman-Derr D."/>
        </authorList>
    </citation>
    <scope>NUCLEOTIDE SEQUENCE [LARGE SCALE GENOMIC DNA]</scope>
    <source>
        <strain evidence="9 10">KV-663</strain>
    </source>
</reference>
<dbReference type="Gene3D" id="2.40.30.10">
    <property type="entry name" value="Translation factors"/>
    <property type="match status" value="1"/>
</dbReference>
<dbReference type="PRINTS" id="PR00315">
    <property type="entry name" value="ELONGATNFCT"/>
</dbReference>
<evidence type="ECO:0000256" key="1">
    <source>
        <dbReference type="ARBA" id="ARBA00004496"/>
    </source>
</evidence>
<dbReference type="Pfam" id="PF03144">
    <property type="entry name" value="GTP_EFTU_D2"/>
    <property type="match status" value="1"/>
</dbReference>
<dbReference type="InterPro" id="IPR057335">
    <property type="entry name" value="Beta-barrel_SelB"/>
</dbReference>
<dbReference type="Pfam" id="PF25461">
    <property type="entry name" value="Beta-barrel_SelB"/>
    <property type="match status" value="1"/>
</dbReference>
<dbReference type="Gene3D" id="1.10.10.2770">
    <property type="match status" value="1"/>
</dbReference>
<evidence type="ECO:0000313" key="9">
    <source>
        <dbReference type="EMBL" id="TQM57309.1"/>
    </source>
</evidence>
<dbReference type="Pfam" id="PF09107">
    <property type="entry name" value="WHD_3rd_SelB"/>
    <property type="match status" value="1"/>
</dbReference>
<evidence type="ECO:0000256" key="7">
    <source>
        <dbReference type="ARBA" id="ARBA00031615"/>
    </source>
</evidence>
<keyword evidence="5" id="KW-0547">Nucleotide-binding</keyword>
<dbReference type="SUPFAM" id="SSF52540">
    <property type="entry name" value="P-loop containing nucleoside triphosphate hydrolases"/>
    <property type="match status" value="1"/>
</dbReference>
<dbReference type="Proteomes" id="UP000316747">
    <property type="component" value="Unassembled WGS sequence"/>
</dbReference>
<evidence type="ECO:0000256" key="5">
    <source>
        <dbReference type="ARBA" id="ARBA00023134"/>
    </source>
</evidence>
<keyword evidence="9" id="KW-0251">Elongation factor</keyword>
<comment type="subcellular location">
    <subcellularLocation>
        <location evidence="1">Cytoplasm</location>
    </subcellularLocation>
</comment>
<dbReference type="InterPro" id="IPR036388">
    <property type="entry name" value="WH-like_DNA-bd_sf"/>
</dbReference>
<dbReference type="GO" id="GO:0005737">
    <property type="term" value="C:cytoplasm"/>
    <property type="evidence" value="ECO:0007669"/>
    <property type="project" value="UniProtKB-SubCell"/>
</dbReference>
<protein>
    <recommendedName>
        <fullName evidence="2">Selenocysteine-specific elongation factor</fullName>
    </recommendedName>
    <alternativeName>
        <fullName evidence="7">SelB translation factor</fullName>
    </alternativeName>
</protein>
<dbReference type="GO" id="GO:0003924">
    <property type="term" value="F:GTPase activity"/>
    <property type="evidence" value="ECO:0007669"/>
    <property type="project" value="InterPro"/>
</dbReference>
<dbReference type="GO" id="GO:0003746">
    <property type="term" value="F:translation elongation factor activity"/>
    <property type="evidence" value="ECO:0007669"/>
    <property type="project" value="UniProtKB-KW"/>
</dbReference>
<dbReference type="EMBL" id="VFPM01000004">
    <property type="protein sequence ID" value="TQM57309.1"/>
    <property type="molecule type" value="Genomic_DNA"/>
</dbReference>
<gene>
    <name evidence="9" type="ORF">FBY41_4133</name>
</gene>
<dbReference type="InterPro" id="IPR036390">
    <property type="entry name" value="WH_DNA-bd_sf"/>
</dbReference>
<evidence type="ECO:0000256" key="6">
    <source>
        <dbReference type="ARBA" id="ARBA00025526"/>
    </source>
</evidence>
<evidence type="ECO:0000256" key="3">
    <source>
        <dbReference type="ARBA" id="ARBA00022490"/>
    </source>
</evidence>
<dbReference type="Pfam" id="PF00009">
    <property type="entry name" value="GTP_EFTU"/>
    <property type="match status" value="1"/>
</dbReference>
<keyword evidence="4" id="KW-0648">Protein biosynthesis</keyword>
<proteinExistence type="predicted"/>
<dbReference type="AlphaFoldDB" id="A0A543HG52"/>
<dbReference type="SUPFAM" id="SSF46785">
    <property type="entry name" value="Winged helix' DNA-binding domain"/>
    <property type="match status" value="1"/>
</dbReference>
<dbReference type="NCBIfam" id="TIGR00475">
    <property type="entry name" value="selB"/>
    <property type="match status" value="1"/>
</dbReference>
<dbReference type="InterPro" id="IPR009000">
    <property type="entry name" value="Transl_B-barrel_sf"/>
</dbReference>
<feature type="domain" description="Tr-type G" evidence="8">
    <location>
        <begin position="1"/>
        <end position="170"/>
    </location>
</feature>
<dbReference type="PANTHER" id="PTHR43721:SF22">
    <property type="entry name" value="ELONGATION FACTOR TU, MITOCHONDRIAL"/>
    <property type="match status" value="1"/>
</dbReference>
<dbReference type="InterPro" id="IPR027417">
    <property type="entry name" value="P-loop_NTPase"/>
</dbReference>
<dbReference type="InterPro" id="IPR004161">
    <property type="entry name" value="EFTu-like_2"/>
</dbReference>
<accession>A0A543HG52</accession>
<dbReference type="InterPro" id="IPR004535">
    <property type="entry name" value="Transl_elong_SelB"/>
</dbReference>
<dbReference type="PANTHER" id="PTHR43721">
    <property type="entry name" value="ELONGATION FACTOR TU-RELATED"/>
    <property type="match status" value="1"/>
</dbReference>
<evidence type="ECO:0000259" key="8">
    <source>
        <dbReference type="PROSITE" id="PS51722"/>
    </source>
</evidence>
<comment type="function">
    <text evidence="6">Translation factor necessary for the incorporation of selenocysteine into proteins. It probably replaces EF-Tu for the insertion of selenocysteine directed by the UGA codon. SelB binds GTP and GDP.</text>
</comment>
<dbReference type="Gene3D" id="3.40.50.300">
    <property type="entry name" value="P-loop containing nucleotide triphosphate hydrolases"/>
    <property type="match status" value="1"/>
</dbReference>
<dbReference type="RefSeq" id="WP_141846642.1">
    <property type="nucleotide sequence ID" value="NZ_VFPM01000004.1"/>
</dbReference>
<dbReference type="OrthoDB" id="9803139at2"/>
<dbReference type="GO" id="GO:0003723">
    <property type="term" value="F:RNA binding"/>
    <property type="evidence" value="ECO:0007669"/>
    <property type="project" value="InterPro"/>
</dbReference>
<dbReference type="GO" id="GO:0001514">
    <property type="term" value="P:selenocysteine incorporation"/>
    <property type="evidence" value="ECO:0007669"/>
    <property type="project" value="InterPro"/>
</dbReference>
<dbReference type="InterPro" id="IPR015191">
    <property type="entry name" value="SelB_WHD4"/>
</dbReference>
<organism evidence="9 10">
    <name type="scientific">Humibacillus xanthopallidus</name>
    <dbReference type="NCBI Taxonomy" id="412689"/>
    <lineage>
        <taxon>Bacteria</taxon>
        <taxon>Bacillati</taxon>
        <taxon>Actinomycetota</taxon>
        <taxon>Actinomycetes</taxon>
        <taxon>Micrococcales</taxon>
        <taxon>Intrasporangiaceae</taxon>
        <taxon>Humibacillus</taxon>
    </lineage>
</organism>